<dbReference type="PANTHER" id="PTHR45985:SF11">
    <property type="entry name" value="EGF-LIKE DOMAIN-CONTAINING PROTEIN"/>
    <property type="match status" value="1"/>
</dbReference>
<dbReference type="Pfam" id="PF01683">
    <property type="entry name" value="EB"/>
    <property type="match status" value="3"/>
</dbReference>
<evidence type="ECO:0000256" key="1">
    <source>
        <dbReference type="SAM" id="MobiDB-lite"/>
    </source>
</evidence>
<dbReference type="InterPro" id="IPR006149">
    <property type="entry name" value="EB_dom"/>
</dbReference>
<dbReference type="Proteomes" id="UP000887581">
    <property type="component" value="Unplaced"/>
</dbReference>
<feature type="domain" description="EGF-like" evidence="2">
    <location>
        <begin position="431"/>
        <end position="463"/>
    </location>
</feature>
<dbReference type="AlphaFoldDB" id="A0A915PLY9"/>
<proteinExistence type="predicted"/>
<accession>A0A915PLY9</accession>
<reference evidence="4" key="1">
    <citation type="submission" date="2022-11" db="UniProtKB">
        <authorList>
            <consortium name="WormBaseParasite"/>
        </authorList>
    </citation>
    <scope>IDENTIFICATION</scope>
</reference>
<dbReference type="PANTHER" id="PTHR45985">
    <property type="match status" value="1"/>
</dbReference>
<dbReference type="SMART" id="SM00181">
    <property type="entry name" value="EGF"/>
    <property type="match status" value="6"/>
</dbReference>
<organism evidence="3 4">
    <name type="scientific">Setaria digitata</name>
    <dbReference type="NCBI Taxonomy" id="48799"/>
    <lineage>
        <taxon>Eukaryota</taxon>
        <taxon>Metazoa</taxon>
        <taxon>Ecdysozoa</taxon>
        <taxon>Nematoda</taxon>
        <taxon>Chromadorea</taxon>
        <taxon>Rhabditida</taxon>
        <taxon>Spirurina</taxon>
        <taxon>Spiruromorpha</taxon>
        <taxon>Filarioidea</taxon>
        <taxon>Setariidae</taxon>
        <taxon>Setaria</taxon>
    </lineage>
</organism>
<keyword evidence="3" id="KW-1185">Reference proteome</keyword>
<evidence type="ECO:0000259" key="2">
    <source>
        <dbReference type="SMART" id="SM00181"/>
    </source>
</evidence>
<feature type="domain" description="EGF-like" evidence="2">
    <location>
        <begin position="340"/>
        <end position="373"/>
    </location>
</feature>
<feature type="domain" description="EGF-like" evidence="2">
    <location>
        <begin position="281"/>
        <end position="327"/>
    </location>
</feature>
<dbReference type="InterPro" id="IPR006150">
    <property type="entry name" value="Cys_repeat_1"/>
</dbReference>
<evidence type="ECO:0000313" key="4">
    <source>
        <dbReference type="WBParaSite" id="sdigi.contig174.g5657.t1"/>
    </source>
</evidence>
<sequence length="601" mass="65098">MRLAISHLTADSSKAQMEIVNYTCAATLGMWKLESCLPGQIFQVSEKRCVAARLTSQISSKLFVQAPPGSTCSNNEICSGGSFCILPMKICLCPDDTENFGGQCRPPGAPIFTLKDSVGANCNDSMSCPNGSVCILGQCRCPIPLIQEGNQCIQKLKTSEVGPGELCSTSQICSRGSVCHPVIPVCICPENSVLMGNSCLSSALVRSNSIMSMWTPPQDMLAGKEFSVASKLNFEFGGAGQASVGFPCRANTECIIGAFCKANVIPATCQCLSTHVNINGFCEKVIYPGRNGCRHDIQCSVAYRTAKCFDGRCICPNGFSAIEQICEPDNKEKYMPPGGSCMTDMDCAGGSKCQNNWCICPETLMTVINENCKKITSQAYKNLLLPVTRNNFSTINEVTNDNDPYLMSSPLSSTSSTSERTSDITYGLEFECENDTQCNQDHICIIRQCKCKSGLIEKNGICIQLNAFEIPTDSPSATTISLQYIKVVTPTDSFGQRETTTVASPIGSATSPTSIPIRLPGQPRITGPPLRRPRFQTTISYKRSTYKTQLENGICPGGSYPIRDEITNYLIICNGEKPLCPPNSYCYVTGYANQEYNCCKA</sequence>
<feature type="domain" description="EGF-like" evidence="2">
    <location>
        <begin position="121"/>
        <end position="153"/>
    </location>
</feature>
<evidence type="ECO:0000313" key="3">
    <source>
        <dbReference type="Proteomes" id="UP000887581"/>
    </source>
</evidence>
<dbReference type="WBParaSite" id="sdigi.contig174.g5657.t1">
    <property type="protein sequence ID" value="sdigi.contig174.g5657.t1"/>
    <property type="gene ID" value="sdigi.contig174.g5657"/>
</dbReference>
<feature type="domain" description="EGF-like" evidence="2">
    <location>
        <begin position="71"/>
        <end position="105"/>
    </location>
</feature>
<feature type="region of interest" description="Disordered" evidence="1">
    <location>
        <begin position="503"/>
        <end position="529"/>
    </location>
</feature>
<feature type="domain" description="EGF-like" evidence="2">
    <location>
        <begin position="166"/>
        <end position="200"/>
    </location>
</feature>
<dbReference type="InterPro" id="IPR000742">
    <property type="entry name" value="EGF"/>
</dbReference>
<dbReference type="InterPro" id="IPR052740">
    <property type="entry name" value="CE4"/>
</dbReference>
<dbReference type="SMART" id="SM00289">
    <property type="entry name" value="WR1"/>
    <property type="match status" value="5"/>
</dbReference>
<protein>
    <submittedName>
        <fullName evidence="4">EGF-like domain-containing protein</fullName>
    </submittedName>
</protein>
<feature type="compositionally biased region" description="Polar residues" evidence="1">
    <location>
        <begin position="503"/>
        <end position="514"/>
    </location>
</feature>
<name>A0A915PLY9_9BILA</name>